<dbReference type="PROSITE" id="PS50943">
    <property type="entry name" value="HTH_CROC1"/>
    <property type="match status" value="1"/>
</dbReference>
<dbReference type="InterPro" id="IPR043917">
    <property type="entry name" value="DUF5753"/>
</dbReference>
<dbReference type="InterPro" id="IPR001387">
    <property type="entry name" value="Cro/C1-type_HTH"/>
</dbReference>
<evidence type="ECO:0000313" key="3">
    <source>
        <dbReference type="Proteomes" id="UP000523007"/>
    </source>
</evidence>
<protein>
    <submittedName>
        <fullName evidence="2">Transcriptional regulator with XRE-family HTH domain</fullName>
    </submittedName>
</protein>
<gene>
    <name evidence="2" type="ORF">F4561_005416</name>
</gene>
<dbReference type="AlphaFoldDB" id="A0A7W7RMC4"/>
<dbReference type="Pfam" id="PF19054">
    <property type="entry name" value="DUF5753"/>
    <property type="match status" value="1"/>
</dbReference>
<sequence length="233" mass="25910">MTQRQLANKVGTSAASLCRWERGATLPKRDYVELLDSATGSRGKLLRAWQVARDGTPVPEYMKDLSRLEEAAQSIELVSPHLIPGLLQSPGYARLIFEEGLIGSSPRDVDRLVSLRCGRYSQLRKTNDPRVTAIFPQTALAYVPERIRREQAEHLLGLDRVRVHLVPTGTLLWGVTSMLLIFHLLNGETVASSDHVDGNMIYNDPTRMNGLVKQALGAALPADQSLRMIEEML</sequence>
<comment type="caution">
    <text evidence="2">The sequence shown here is derived from an EMBL/GenBank/DDBJ whole genome shotgun (WGS) entry which is preliminary data.</text>
</comment>
<feature type="domain" description="HTH cro/C1-type" evidence="1">
    <location>
        <begin position="1"/>
        <end position="46"/>
    </location>
</feature>
<evidence type="ECO:0000259" key="1">
    <source>
        <dbReference type="PROSITE" id="PS50943"/>
    </source>
</evidence>
<dbReference type="CDD" id="cd00093">
    <property type="entry name" value="HTH_XRE"/>
    <property type="match status" value="1"/>
</dbReference>
<dbReference type="SUPFAM" id="SSF47413">
    <property type="entry name" value="lambda repressor-like DNA-binding domains"/>
    <property type="match status" value="1"/>
</dbReference>
<dbReference type="InterPro" id="IPR010982">
    <property type="entry name" value="Lambda_DNA-bd_dom_sf"/>
</dbReference>
<reference evidence="2 3" key="1">
    <citation type="submission" date="2020-08" db="EMBL/GenBank/DDBJ databases">
        <title>Sequencing the genomes of 1000 actinobacteria strains.</title>
        <authorList>
            <person name="Klenk H.-P."/>
        </authorList>
    </citation>
    <scope>NUCLEOTIDE SEQUENCE [LARGE SCALE GENOMIC DNA]</scope>
    <source>
        <strain evidence="2 3">DSM 102030</strain>
    </source>
</reference>
<proteinExistence type="predicted"/>
<accession>A0A7W7RMC4</accession>
<keyword evidence="3" id="KW-1185">Reference proteome</keyword>
<dbReference type="EMBL" id="JACHJT010000001">
    <property type="protein sequence ID" value="MBB4934596.1"/>
    <property type="molecule type" value="Genomic_DNA"/>
</dbReference>
<evidence type="ECO:0000313" key="2">
    <source>
        <dbReference type="EMBL" id="MBB4934596.1"/>
    </source>
</evidence>
<dbReference type="GO" id="GO:0003677">
    <property type="term" value="F:DNA binding"/>
    <property type="evidence" value="ECO:0007669"/>
    <property type="project" value="InterPro"/>
</dbReference>
<name>A0A7W7RMC4_9ACTN</name>
<dbReference type="Gene3D" id="1.10.260.40">
    <property type="entry name" value="lambda repressor-like DNA-binding domains"/>
    <property type="match status" value="1"/>
</dbReference>
<organism evidence="2 3">
    <name type="scientific">Lipingzhangella halophila</name>
    <dbReference type="NCBI Taxonomy" id="1783352"/>
    <lineage>
        <taxon>Bacteria</taxon>
        <taxon>Bacillati</taxon>
        <taxon>Actinomycetota</taxon>
        <taxon>Actinomycetes</taxon>
        <taxon>Streptosporangiales</taxon>
        <taxon>Nocardiopsidaceae</taxon>
        <taxon>Lipingzhangella</taxon>
    </lineage>
</organism>
<dbReference type="Proteomes" id="UP000523007">
    <property type="component" value="Unassembled WGS sequence"/>
</dbReference>